<evidence type="ECO:0000313" key="3">
    <source>
        <dbReference type="EMBL" id="KAH1121396.1"/>
    </source>
</evidence>
<dbReference type="Proteomes" id="UP000828251">
    <property type="component" value="Unassembled WGS sequence"/>
</dbReference>
<dbReference type="OrthoDB" id="45007at2759"/>
<dbReference type="GO" id="GO:0003993">
    <property type="term" value="F:acid phosphatase activity"/>
    <property type="evidence" value="ECO:0007669"/>
    <property type="project" value="InterPro"/>
</dbReference>
<sequence>MSPGGGYRSAFGHLFFKTNDMVQAIEALDSVRNKVSFSVFGFLDGEISLKVYITVRDGRNQEGLAGRFLDPQPEYSAFQEASYGHSTLEIQNKTHALYHWNRNDNGKKMATDLFVLHNQYWRIDSLEDMVVFCCKSTNLR</sequence>
<keyword evidence="4" id="KW-1185">Reference proteome</keyword>
<dbReference type="InterPro" id="IPR039331">
    <property type="entry name" value="PAPs-like"/>
</dbReference>
<evidence type="ECO:0000259" key="2">
    <source>
        <dbReference type="Pfam" id="PF14008"/>
    </source>
</evidence>
<reference evidence="3 4" key="1">
    <citation type="journal article" date="2021" name="Plant Biotechnol. J.">
        <title>Multi-omics assisted identification of the key and species-specific regulatory components of drought-tolerant mechanisms in Gossypium stocksii.</title>
        <authorList>
            <person name="Yu D."/>
            <person name="Ke L."/>
            <person name="Zhang D."/>
            <person name="Wu Y."/>
            <person name="Sun Y."/>
            <person name="Mei J."/>
            <person name="Sun J."/>
            <person name="Sun Y."/>
        </authorList>
    </citation>
    <scope>NUCLEOTIDE SEQUENCE [LARGE SCALE GENOMIC DNA]</scope>
    <source>
        <strain evidence="4">cv. E1</strain>
        <tissue evidence="3">Leaf</tissue>
    </source>
</reference>
<keyword evidence="1" id="KW-0732">Signal</keyword>
<dbReference type="PANTHER" id="PTHR22953:SF55">
    <property type="entry name" value="BIFUNCTIONAL PURPLE ACID PHOSPHATASE 26"/>
    <property type="match status" value="1"/>
</dbReference>
<dbReference type="InterPro" id="IPR029052">
    <property type="entry name" value="Metallo-depent_PP-like"/>
</dbReference>
<gene>
    <name evidence="3" type="ORF">J1N35_004556</name>
</gene>
<dbReference type="SUPFAM" id="SSF56300">
    <property type="entry name" value="Metallo-dependent phosphatases"/>
    <property type="match status" value="1"/>
</dbReference>
<organism evidence="3 4">
    <name type="scientific">Gossypium stocksii</name>
    <dbReference type="NCBI Taxonomy" id="47602"/>
    <lineage>
        <taxon>Eukaryota</taxon>
        <taxon>Viridiplantae</taxon>
        <taxon>Streptophyta</taxon>
        <taxon>Embryophyta</taxon>
        <taxon>Tracheophyta</taxon>
        <taxon>Spermatophyta</taxon>
        <taxon>Magnoliopsida</taxon>
        <taxon>eudicotyledons</taxon>
        <taxon>Gunneridae</taxon>
        <taxon>Pentapetalae</taxon>
        <taxon>rosids</taxon>
        <taxon>malvids</taxon>
        <taxon>Malvales</taxon>
        <taxon>Malvaceae</taxon>
        <taxon>Malvoideae</taxon>
        <taxon>Gossypium</taxon>
    </lineage>
</organism>
<proteinExistence type="predicted"/>
<dbReference type="Gene3D" id="3.60.21.10">
    <property type="match status" value="1"/>
</dbReference>
<protein>
    <recommendedName>
        <fullName evidence="2">Purple acid phosphatase C-terminal domain-containing protein</fullName>
    </recommendedName>
</protein>
<dbReference type="AlphaFoldDB" id="A0A9D3WCE4"/>
<evidence type="ECO:0000313" key="4">
    <source>
        <dbReference type="Proteomes" id="UP000828251"/>
    </source>
</evidence>
<dbReference type="InterPro" id="IPR025733">
    <property type="entry name" value="PAPs_C"/>
</dbReference>
<name>A0A9D3WCE4_9ROSI</name>
<accession>A0A9D3WCE4</accession>
<dbReference type="Pfam" id="PF14008">
    <property type="entry name" value="Metallophos_C"/>
    <property type="match status" value="1"/>
</dbReference>
<dbReference type="PANTHER" id="PTHR22953">
    <property type="entry name" value="ACID PHOSPHATASE RELATED"/>
    <property type="match status" value="1"/>
</dbReference>
<comment type="caution">
    <text evidence="3">The sequence shown here is derived from an EMBL/GenBank/DDBJ whole genome shotgun (WGS) entry which is preliminary data.</text>
</comment>
<dbReference type="EMBL" id="JAIQCV010000002">
    <property type="protein sequence ID" value="KAH1121396.1"/>
    <property type="molecule type" value="Genomic_DNA"/>
</dbReference>
<feature type="domain" description="Purple acid phosphatase C-terminal" evidence="2">
    <location>
        <begin position="51"/>
        <end position="107"/>
    </location>
</feature>
<evidence type="ECO:0000256" key="1">
    <source>
        <dbReference type="ARBA" id="ARBA00022729"/>
    </source>
</evidence>